<dbReference type="GO" id="GO:0070534">
    <property type="term" value="P:protein K63-linked ubiquitination"/>
    <property type="evidence" value="ECO:0007669"/>
    <property type="project" value="UniProtKB-UniRule"/>
</dbReference>
<dbReference type="GO" id="GO:0000398">
    <property type="term" value="P:mRNA splicing, via spliceosome"/>
    <property type="evidence" value="ECO:0007669"/>
    <property type="project" value="InterPro"/>
</dbReference>
<evidence type="ECO:0000313" key="18">
    <source>
        <dbReference type="Proteomes" id="UP000218811"/>
    </source>
</evidence>
<dbReference type="PANTHER" id="PTHR43995:SF1">
    <property type="entry name" value="PRE-MRNA-PROCESSING FACTOR 19"/>
    <property type="match status" value="1"/>
</dbReference>
<dbReference type="CDD" id="cd16656">
    <property type="entry name" value="RING-Ubox_PRP19"/>
    <property type="match status" value="1"/>
</dbReference>
<dbReference type="Pfam" id="PF00400">
    <property type="entry name" value="WD40"/>
    <property type="match status" value="2"/>
</dbReference>
<feature type="domain" description="U-box" evidence="16">
    <location>
        <begin position="1"/>
        <end position="72"/>
    </location>
</feature>
<dbReference type="GO" id="GO:0061630">
    <property type="term" value="F:ubiquitin protein ligase activity"/>
    <property type="evidence" value="ECO:0007669"/>
    <property type="project" value="UniProtKB-UniRule"/>
</dbReference>
<dbReference type="InterPro" id="IPR003613">
    <property type="entry name" value="Ubox_domain"/>
</dbReference>
<evidence type="ECO:0000256" key="12">
    <source>
        <dbReference type="ARBA" id="ARBA00023204"/>
    </source>
</evidence>
<evidence type="ECO:0000256" key="5">
    <source>
        <dbReference type="ARBA" id="ARBA00022664"/>
    </source>
</evidence>
<comment type="function">
    <text evidence="15">Ubiquitin-protein ligase which is mainly involved pre-mRNA splicing and DNA repair. Required for pre-mRNA splicing as component of the spliceosome.</text>
</comment>
<evidence type="ECO:0000256" key="2">
    <source>
        <dbReference type="ARBA" id="ARBA00004906"/>
    </source>
</evidence>
<evidence type="ECO:0000256" key="4">
    <source>
        <dbReference type="ARBA" id="ARBA00022574"/>
    </source>
</evidence>
<dbReference type="InterPro" id="IPR015943">
    <property type="entry name" value="WD40/YVTN_repeat-like_dom_sf"/>
</dbReference>
<keyword evidence="18" id="KW-1185">Reference proteome</keyword>
<evidence type="ECO:0000256" key="13">
    <source>
        <dbReference type="ARBA" id="ARBA00023242"/>
    </source>
</evidence>
<keyword evidence="10 15" id="KW-0833">Ubl conjugation pathway</keyword>
<dbReference type="SMART" id="SM00504">
    <property type="entry name" value="Ubox"/>
    <property type="match status" value="1"/>
</dbReference>
<dbReference type="SUPFAM" id="SSF57850">
    <property type="entry name" value="RING/U-box"/>
    <property type="match status" value="1"/>
</dbReference>
<evidence type="ECO:0000313" key="17">
    <source>
        <dbReference type="EMBL" id="PCH33322.1"/>
    </source>
</evidence>
<dbReference type="SMART" id="SM00320">
    <property type="entry name" value="WD40"/>
    <property type="match status" value="7"/>
</dbReference>
<proteinExistence type="inferred from homology"/>
<comment type="catalytic activity">
    <reaction evidence="15">
        <text>S-ubiquitinyl-[E2 ubiquitin-conjugating enzyme]-L-cysteine + [acceptor protein]-L-lysine = [E2 ubiquitin-conjugating enzyme]-L-cysteine + N(6)-ubiquitinyl-[acceptor protein]-L-lysine.</text>
        <dbReference type="EC" id="2.3.2.27"/>
    </reaction>
</comment>
<protein>
    <recommendedName>
        <fullName evidence="15">Pre-mRNA-processing factor 19</fullName>
        <ecNumber evidence="15">2.3.2.27</ecNumber>
    </recommendedName>
</protein>
<dbReference type="EMBL" id="KB467831">
    <property type="protein sequence ID" value="PCH33322.1"/>
    <property type="molecule type" value="Genomic_DNA"/>
</dbReference>
<dbReference type="InterPro" id="IPR055340">
    <property type="entry name" value="RING-Ubox_PRP19"/>
</dbReference>
<dbReference type="AlphaFoldDB" id="A0A2H3ITL8"/>
<keyword evidence="4 14" id="KW-0853">WD repeat</keyword>
<feature type="repeat" description="WD" evidence="14">
    <location>
        <begin position="250"/>
        <end position="286"/>
    </location>
</feature>
<keyword evidence="13 15" id="KW-0539">Nucleus</keyword>
<dbReference type="Pfam" id="PF08606">
    <property type="entry name" value="Prp19"/>
    <property type="match status" value="1"/>
</dbReference>
<dbReference type="InterPro" id="IPR013915">
    <property type="entry name" value="Prp19_cc"/>
</dbReference>
<gene>
    <name evidence="17" type="ORF">WOLCODRAFT_135060</name>
</gene>
<keyword evidence="11 15" id="KW-0508">mRNA splicing</keyword>
<comment type="pathway">
    <text evidence="2 15">Protein modification; protein ubiquitination.</text>
</comment>
<accession>A0A2H3ITL8</accession>
<dbReference type="PROSITE" id="PS51698">
    <property type="entry name" value="U_BOX"/>
    <property type="match status" value="1"/>
</dbReference>
<evidence type="ECO:0000259" key="16">
    <source>
        <dbReference type="PROSITE" id="PS51698"/>
    </source>
</evidence>
<dbReference type="InterPro" id="IPR013083">
    <property type="entry name" value="Znf_RING/FYVE/PHD"/>
</dbReference>
<keyword evidence="5 15" id="KW-0507">mRNA processing</keyword>
<dbReference type="UniPathway" id="UPA00143"/>
<dbReference type="FunFam" id="3.30.40.10:FF:000027">
    <property type="entry name" value="Pre-mRNA-processing factor 19, putative"/>
    <property type="match status" value="1"/>
</dbReference>
<dbReference type="GO" id="GO:0006281">
    <property type="term" value="P:DNA repair"/>
    <property type="evidence" value="ECO:0007669"/>
    <property type="project" value="UniProtKB-KW"/>
</dbReference>
<evidence type="ECO:0000256" key="6">
    <source>
        <dbReference type="ARBA" id="ARBA00022679"/>
    </source>
</evidence>
<dbReference type="Gene3D" id="3.30.40.10">
    <property type="entry name" value="Zinc/RING finger domain, C3HC4 (zinc finger)"/>
    <property type="match status" value="1"/>
</dbReference>
<evidence type="ECO:0000256" key="8">
    <source>
        <dbReference type="ARBA" id="ARBA00022737"/>
    </source>
</evidence>
<keyword evidence="6 15" id="KW-0808">Transferase</keyword>
<dbReference type="GO" id="GO:0071006">
    <property type="term" value="C:U2-type catalytic step 1 spliceosome"/>
    <property type="evidence" value="ECO:0007669"/>
    <property type="project" value="TreeGrafter"/>
</dbReference>
<name>A0A2H3ITL8_WOLCO</name>
<dbReference type="PANTHER" id="PTHR43995">
    <property type="entry name" value="PRE-MRNA-PROCESSING FACTOR 19"/>
    <property type="match status" value="1"/>
</dbReference>
<dbReference type="OrthoDB" id="687049at2759"/>
<organism evidence="17 18">
    <name type="scientific">Wolfiporia cocos (strain MD-104)</name>
    <name type="common">Brown rot fungus</name>
    <dbReference type="NCBI Taxonomy" id="742152"/>
    <lineage>
        <taxon>Eukaryota</taxon>
        <taxon>Fungi</taxon>
        <taxon>Dikarya</taxon>
        <taxon>Basidiomycota</taxon>
        <taxon>Agaricomycotina</taxon>
        <taxon>Agaricomycetes</taxon>
        <taxon>Polyporales</taxon>
        <taxon>Phaeolaceae</taxon>
        <taxon>Wolfiporia</taxon>
    </lineage>
</organism>
<evidence type="ECO:0000256" key="10">
    <source>
        <dbReference type="ARBA" id="ARBA00022786"/>
    </source>
</evidence>
<evidence type="ECO:0000256" key="15">
    <source>
        <dbReference type="RuleBase" id="RU367101"/>
    </source>
</evidence>
<keyword evidence="12 15" id="KW-0234">DNA repair</keyword>
<dbReference type="EC" id="2.3.2.27" evidence="15"/>
<dbReference type="Proteomes" id="UP000218811">
    <property type="component" value="Unassembled WGS sequence"/>
</dbReference>
<evidence type="ECO:0000256" key="1">
    <source>
        <dbReference type="ARBA" id="ARBA00004123"/>
    </source>
</evidence>
<evidence type="ECO:0000256" key="9">
    <source>
        <dbReference type="ARBA" id="ARBA00022763"/>
    </source>
</evidence>
<dbReference type="GO" id="GO:0000974">
    <property type="term" value="C:Prp19 complex"/>
    <property type="evidence" value="ECO:0007669"/>
    <property type="project" value="UniProtKB-UniRule"/>
</dbReference>
<comment type="subcellular location">
    <subcellularLocation>
        <location evidence="1 15">Nucleus</location>
    </subcellularLocation>
</comment>
<dbReference type="GO" id="GO:0005737">
    <property type="term" value="C:cytoplasm"/>
    <property type="evidence" value="ECO:0007669"/>
    <property type="project" value="TreeGrafter"/>
</dbReference>
<evidence type="ECO:0000256" key="11">
    <source>
        <dbReference type="ARBA" id="ARBA00023187"/>
    </source>
</evidence>
<keyword evidence="8" id="KW-0677">Repeat</keyword>
<dbReference type="InterPro" id="IPR036322">
    <property type="entry name" value="WD40_repeat_dom_sf"/>
</dbReference>
<evidence type="ECO:0000256" key="7">
    <source>
        <dbReference type="ARBA" id="ARBA00022728"/>
    </source>
</evidence>
<reference evidence="17 18" key="1">
    <citation type="journal article" date="2012" name="Science">
        <title>The Paleozoic origin of enzymatic lignin decomposition reconstructed from 31 fungal genomes.</title>
        <authorList>
            <person name="Floudas D."/>
            <person name="Binder M."/>
            <person name="Riley R."/>
            <person name="Barry K."/>
            <person name="Blanchette R.A."/>
            <person name="Henrissat B."/>
            <person name="Martinez A.T."/>
            <person name="Otillar R."/>
            <person name="Spatafora J.W."/>
            <person name="Yadav J.S."/>
            <person name="Aerts A."/>
            <person name="Benoit I."/>
            <person name="Boyd A."/>
            <person name="Carlson A."/>
            <person name="Copeland A."/>
            <person name="Coutinho P.M."/>
            <person name="de Vries R.P."/>
            <person name="Ferreira P."/>
            <person name="Findley K."/>
            <person name="Foster B."/>
            <person name="Gaskell J."/>
            <person name="Glotzer D."/>
            <person name="Gorecki P."/>
            <person name="Heitman J."/>
            <person name="Hesse C."/>
            <person name="Hori C."/>
            <person name="Igarashi K."/>
            <person name="Jurgens J.A."/>
            <person name="Kallen N."/>
            <person name="Kersten P."/>
            <person name="Kohler A."/>
            <person name="Kuees U."/>
            <person name="Kumar T.K.A."/>
            <person name="Kuo A."/>
            <person name="LaButti K."/>
            <person name="Larrondo L.F."/>
            <person name="Lindquist E."/>
            <person name="Ling A."/>
            <person name="Lombard V."/>
            <person name="Lucas S."/>
            <person name="Lundell T."/>
            <person name="Martin R."/>
            <person name="McLaughlin D.J."/>
            <person name="Morgenstern I."/>
            <person name="Morin E."/>
            <person name="Murat C."/>
            <person name="Nagy L.G."/>
            <person name="Nolan M."/>
            <person name="Ohm R.A."/>
            <person name="Patyshakuliyeva A."/>
            <person name="Rokas A."/>
            <person name="Ruiz-Duenas F.J."/>
            <person name="Sabat G."/>
            <person name="Salamov A."/>
            <person name="Samejima M."/>
            <person name="Schmutz J."/>
            <person name="Slot J.C."/>
            <person name="St John F."/>
            <person name="Stenlid J."/>
            <person name="Sun H."/>
            <person name="Sun S."/>
            <person name="Syed K."/>
            <person name="Tsang A."/>
            <person name="Wiebenga A."/>
            <person name="Young D."/>
            <person name="Pisabarro A."/>
            <person name="Eastwood D.C."/>
            <person name="Martin F."/>
            <person name="Cullen D."/>
            <person name="Grigoriev I.V."/>
            <person name="Hibbett D.S."/>
        </authorList>
    </citation>
    <scope>NUCLEOTIDE SEQUENCE [LARGE SCALE GENOMIC DNA]</scope>
    <source>
        <strain evidence="17 18">MD-104</strain>
    </source>
</reference>
<comment type="subunit">
    <text evidence="15">Homotetramer.</text>
</comment>
<sequence>MFFCSISGEPPQDPVVSQKSGHVYERRLILKYITENGTDPITGDKLEESDLISVKANPKAAAPRPPSAASIPALLHTLQNEWDALMLETFTLKQQYNSLRQELSYALYEQDAATRVVARLIRERDAAREALASVSATMGVAPPAGDDVEMAESGQSTGALPEEVSKNIQETHEALSAQRKKRKPPTGYAGPAEVKTFTAKHTIPSLHSPSPAGITALAVSRTEPSQFLTGGNDKIVQLYDRSTDKVLASLKGHTKKISHVAFRESTGESEPTLLMSASADKIAKVWAHDASSGDYIPRATIRTHKGELTGLAVHPTSTYVALASVDRTYSLHDLTTGDLVFRSSAADEPFTSLGVHPDGALLALGTPTSTIQIYDIRSGAVAAVLTPPDSAPFTVKTVSFSENGYHMLAPDSLSSVAIWDLRKPKITRSIPLGEGFKVNKVSYDLSAQLLGVAGSEGVRVFAHKSWEELVRFEEAGEVSDLVFGEEGKEIWGASGREVRIWGLPESE</sequence>
<dbReference type="PROSITE" id="PS50082">
    <property type="entry name" value="WD_REPEATS_2"/>
    <property type="match status" value="1"/>
</dbReference>
<dbReference type="SUPFAM" id="SSF50978">
    <property type="entry name" value="WD40 repeat-like"/>
    <property type="match status" value="1"/>
</dbReference>
<dbReference type="OMA" id="SLDQHWA"/>
<comment type="similarity">
    <text evidence="3 15">Belongs to the WD repeat PRP19 family.</text>
</comment>
<evidence type="ECO:0000256" key="14">
    <source>
        <dbReference type="PROSITE-ProRule" id="PRU00221"/>
    </source>
</evidence>
<dbReference type="Pfam" id="PF04564">
    <property type="entry name" value="U-box"/>
    <property type="match status" value="1"/>
</dbReference>
<dbReference type="STRING" id="742152.A0A2H3ITL8"/>
<dbReference type="Gene3D" id="2.130.10.10">
    <property type="entry name" value="YVTN repeat-like/Quinoprotein amine dehydrogenase"/>
    <property type="match status" value="1"/>
</dbReference>
<keyword evidence="7 15" id="KW-0747">Spliceosome</keyword>
<evidence type="ECO:0000256" key="3">
    <source>
        <dbReference type="ARBA" id="ARBA00006388"/>
    </source>
</evidence>
<dbReference type="InterPro" id="IPR001680">
    <property type="entry name" value="WD40_rpt"/>
</dbReference>
<dbReference type="InterPro" id="IPR038959">
    <property type="entry name" value="Prp19"/>
</dbReference>
<keyword evidence="9 15" id="KW-0227">DNA damage</keyword>